<evidence type="ECO:0000259" key="1">
    <source>
        <dbReference type="Pfam" id="PF03184"/>
    </source>
</evidence>
<protein>
    <submittedName>
        <fullName evidence="3">Uncharacterized protein LOC136090813</fullName>
    </submittedName>
</protein>
<dbReference type="PANTHER" id="PTHR19303:SF74">
    <property type="entry name" value="POGO TRANSPOSABLE ELEMENT WITH KRAB DOMAIN"/>
    <property type="match status" value="1"/>
</dbReference>
<feature type="domain" description="DDE-1" evidence="1">
    <location>
        <begin position="38"/>
        <end position="193"/>
    </location>
</feature>
<dbReference type="Proteomes" id="UP001652625">
    <property type="component" value="Chromosome 14"/>
</dbReference>
<dbReference type="InterPro" id="IPR050863">
    <property type="entry name" value="CenT-Element_Derived"/>
</dbReference>
<dbReference type="RefSeq" id="XP_065673859.1">
    <property type="nucleotide sequence ID" value="XM_065817787.1"/>
</dbReference>
<evidence type="ECO:0000313" key="2">
    <source>
        <dbReference type="Proteomes" id="UP001652625"/>
    </source>
</evidence>
<dbReference type="PANTHER" id="PTHR19303">
    <property type="entry name" value="TRANSPOSON"/>
    <property type="match status" value="1"/>
</dbReference>
<dbReference type="InterPro" id="IPR004875">
    <property type="entry name" value="DDE_SF_endonuclease_dom"/>
</dbReference>
<sequence>MDETNLSTVPKSRHKIIAAKGKRQVGFLSSAEKGVTTTGVFCMNAAGNFLPPMVIFKRKRMKDELKDGAPSGSVFACNDSGWIDTELFEKWIYHFITYVKPSKDHPILLILHGHATHTKNLNAILKASKSGVIMLSLPPHTTHRMQPLDISVFKPLQTYFEQEVKKWLRLNPGRGITKFQVCNLMGLAFPKVASMCNAISGFGTPGIWPFNRDAFGDHEFAAFAIRDENLVTISFSNGISCPVNTDTSQAFQLETSPNIQPAKS</sequence>
<proteinExistence type="predicted"/>
<organism evidence="2 3">
    <name type="scientific">Hydra vulgaris</name>
    <name type="common">Hydra</name>
    <name type="synonym">Hydra attenuata</name>
    <dbReference type="NCBI Taxonomy" id="6087"/>
    <lineage>
        <taxon>Eukaryota</taxon>
        <taxon>Metazoa</taxon>
        <taxon>Cnidaria</taxon>
        <taxon>Hydrozoa</taxon>
        <taxon>Hydroidolina</taxon>
        <taxon>Anthoathecata</taxon>
        <taxon>Aplanulata</taxon>
        <taxon>Hydridae</taxon>
        <taxon>Hydra</taxon>
    </lineage>
</organism>
<evidence type="ECO:0000313" key="3">
    <source>
        <dbReference type="RefSeq" id="XP_065673859.1"/>
    </source>
</evidence>
<reference evidence="3" key="1">
    <citation type="submission" date="2025-08" db="UniProtKB">
        <authorList>
            <consortium name="RefSeq"/>
        </authorList>
    </citation>
    <scope>IDENTIFICATION</scope>
</reference>
<name>A0ABM4DHA0_HYDVU</name>
<keyword evidence="2" id="KW-1185">Reference proteome</keyword>
<gene>
    <name evidence="3" type="primary">LOC136090813</name>
</gene>
<dbReference type="Pfam" id="PF03184">
    <property type="entry name" value="DDE_1"/>
    <property type="match status" value="1"/>
</dbReference>
<accession>A0ABM4DHA0</accession>
<dbReference type="GeneID" id="136090813"/>